<dbReference type="Proteomes" id="UP000039865">
    <property type="component" value="Unassembled WGS sequence"/>
</dbReference>
<evidence type="ECO:0000256" key="1">
    <source>
        <dbReference type="SAM" id="MobiDB-lite"/>
    </source>
</evidence>
<dbReference type="EMBL" id="CCKQ01002338">
    <property type="protein sequence ID" value="CDW73429.1"/>
    <property type="molecule type" value="Genomic_DNA"/>
</dbReference>
<name>A0A077ZV10_STYLE</name>
<keyword evidence="2" id="KW-0732">Signal</keyword>
<feature type="chain" id="PRO_5001729005" evidence="2">
    <location>
        <begin position="20"/>
        <end position="600"/>
    </location>
</feature>
<reference evidence="3 4" key="1">
    <citation type="submission" date="2014-06" db="EMBL/GenBank/DDBJ databases">
        <authorList>
            <person name="Swart Estienne"/>
        </authorList>
    </citation>
    <scope>NUCLEOTIDE SEQUENCE [LARGE SCALE GENOMIC DNA]</scope>
    <source>
        <strain evidence="3 4">130c</strain>
    </source>
</reference>
<accession>A0A077ZV10</accession>
<feature type="region of interest" description="Disordered" evidence="1">
    <location>
        <begin position="315"/>
        <end position="383"/>
    </location>
</feature>
<organism evidence="3 4">
    <name type="scientific">Stylonychia lemnae</name>
    <name type="common">Ciliate</name>
    <dbReference type="NCBI Taxonomy" id="5949"/>
    <lineage>
        <taxon>Eukaryota</taxon>
        <taxon>Sar</taxon>
        <taxon>Alveolata</taxon>
        <taxon>Ciliophora</taxon>
        <taxon>Intramacronucleata</taxon>
        <taxon>Spirotrichea</taxon>
        <taxon>Stichotrichia</taxon>
        <taxon>Sporadotrichida</taxon>
        <taxon>Oxytrichidae</taxon>
        <taxon>Stylonychinae</taxon>
        <taxon>Stylonychia</taxon>
    </lineage>
</organism>
<evidence type="ECO:0000313" key="4">
    <source>
        <dbReference type="Proteomes" id="UP000039865"/>
    </source>
</evidence>
<protein>
    <submittedName>
        <fullName evidence="3">Uncharacterized protein</fullName>
    </submittedName>
</protein>
<evidence type="ECO:0000313" key="3">
    <source>
        <dbReference type="EMBL" id="CDW73429.1"/>
    </source>
</evidence>
<gene>
    <name evidence="3" type="primary">Contig6339.g6792</name>
    <name evidence="3" type="ORF">STYLEM_2406</name>
</gene>
<dbReference type="InParanoid" id="A0A077ZV10"/>
<sequence>MRKIIFGAIVSIFIAITQSIQVSKILKNRAQSAWKQEATNKFNWNQTQELKWSVVNAFIDVQTSPDGDVYAIQNITSEFTKPKYFLYMYNTTNNVWNIIDQKFQAKAIRFDRLGTPYYLSPENCVLGPEKQNIFCGVSDFEVTVDKKIIALHDNSINNTLQVDTIDSNYHNVPSTNYQYKALGGYKGLTLYKDEPIFLGKDNRVNQTYNSLCLISISAGIDGSLWGLLCEENVTDYLIVKWQTIEQKWYIIEGAKGKSISAFNEISVAIVNSQGLLSLSSSSATQGSDPEYITTIATSIPTEYLPITSIVSNQPTDLSTTAAPSTVEQSTVAPTSVPHTQVSTNEVPPSNTYTNAPTVAPTSVPTNGPTESPTQTSVSAQPQTSLVEPTVVPSNAPTIVSESTFNTPSQAPTEESTVINSKILSQSKLNYLSTFKDGYLFTDFKKCIESIPENRPSSQQIRNECEGNDIFFIIKRQNTNQAVGKIFAIYIQIFEPSTEISGISFLDVTGHQEFSNTNLIYEFYVENDDLKINAGSIGLDMTVDLSCGYKMETTKIDIWDKERNNLVYQIFNTQLQDGSSSFYEVVTCDIMEAYSSTSSII</sequence>
<keyword evidence="4" id="KW-1185">Reference proteome</keyword>
<proteinExistence type="predicted"/>
<feature type="signal peptide" evidence="2">
    <location>
        <begin position="1"/>
        <end position="19"/>
    </location>
</feature>
<dbReference type="AlphaFoldDB" id="A0A077ZV10"/>
<evidence type="ECO:0000256" key="2">
    <source>
        <dbReference type="SAM" id="SignalP"/>
    </source>
</evidence>